<evidence type="ECO:0000313" key="2">
    <source>
        <dbReference type="EMBL" id="KAJ3571354.1"/>
    </source>
</evidence>
<dbReference type="Proteomes" id="UP001213000">
    <property type="component" value="Unassembled WGS sequence"/>
</dbReference>
<dbReference type="AlphaFoldDB" id="A0AAD5VVW4"/>
<evidence type="ECO:0000313" key="3">
    <source>
        <dbReference type="Proteomes" id="UP001213000"/>
    </source>
</evidence>
<accession>A0AAD5VVW4</accession>
<dbReference type="EMBL" id="JANIEX010000190">
    <property type="protein sequence ID" value="KAJ3571354.1"/>
    <property type="molecule type" value="Genomic_DNA"/>
</dbReference>
<comment type="caution">
    <text evidence="2">The sequence shown here is derived from an EMBL/GenBank/DDBJ whole genome shotgun (WGS) entry which is preliminary data.</text>
</comment>
<organism evidence="2 3">
    <name type="scientific">Leucocoprinus birnbaumii</name>
    <dbReference type="NCBI Taxonomy" id="56174"/>
    <lineage>
        <taxon>Eukaryota</taxon>
        <taxon>Fungi</taxon>
        <taxon>Dikarya</taxon>
        <taxon>Basidiomycota</taxon>
        <taxon>Agaricomycotina</taxon>
        <taxon>Agaricomycetes</taxon>
        <taxon>Agaricomycetidae</taxon>
        <taxon>Agaricales</taxon>
        <taxon>Agaricineae</taxon>
        <taxon>Agaricaceae</taxon>
        <taxon>Leucocoprinus</taxon>
    </lineage>
</organism>
<evidence type="ECO:0000256" key="1">
    <source>
        <dbReference type="SAM" id="MobiDB-lite"/>
    </source>
</evidence>
<reference evidence="2" key="1">
    <citation type="submission" date="2022-07" db="EMBL/GenBank/DDBJ databases">
        <title>Genome Sequence of Leucocoprinus birnbaumii.</title>
        <authorList>
            <person name="Buettner E."/>
        </authorList>
    </citation>
    <scope>NUCLEOTIDE SEQUENCE</scope>
    <source>
        <strain evidence="2">VT141</strain>
    </source>
</reference>
<name>A0AAD5VVW4_9AGAR</name>
<feature type="region of interest" description="Disordered" evidence="1">
    <location>
        <begin position="1"/>
        <end position="20"/>
    </location>
</feature>
<protein>
    <submittedName>
        <fullName evidence="2">Uncharacterized protein</fullName>
    </submittedName>
</protein>
<keyword evidence="3" id="KW-1185">Reference proteome</keyword>
<sequence>MNNSAIRPEKSNPPPHGRQAESAIIRAQIDSVKAVISKATQEYNSLCRQLNDLTDPTATLPIEIFTMFLVHAHDQSCHHIRVLGHVSSRWRSTVWATPKLWEQLPLKDTCIPQTVTENIGRLDLIGAFEVDKCVSHLNKKLSCLQYPEVFAWTEKATNVAVPVVFDSMLTLKTLQLEAVITAGNIPAIVAVFFLAETKTFPQLEDLTVEYHSHPAWLEVWESIHTLPALRRLEFRTASQSSFTLQASRRVFSSLVRASGPGLRELKLGEISDWDCAFFRGIYAQVDGLEFLEFRAKEEVTHCGIYASLMPRAGEGLLLPGSKHLRVRPAIDIMMIRADKWYLFATRMLRERTERVKKPFRLDVCNEWPPETRRELRQLVKEGGWELEVYDSAFEKEGWMRLG</sequence>
<proteinExistence type="predicted"/>
<gene>
    <name evidence="2" type="ORF">NP233_g3807</name>
</gene>